<dbReference type="InterPro" id="IPR035925">
    <property type="entry name" value="BSD_dom_sf"/>
</dbReference>
<name>A0A8T2QAA1_CERRI</name>
<sequence>MDSSFFVKAKNAFHSAASRAERVLAEFKEDIGRSATTTIRSGETVDELSHSITCQSEQQLQEKLYECILNISNDPEKKFLLELKTAGDMPCEFFKDDDDLQNLRFSYVPKKMKEHDFWKYYSIAVERVKQNVSFSSILASNNGDCRQDKLAPESPMKDPVEEDAYATAVTLTVVPSSKLLRKLAAVIEIGRSAGSIKDLVSMKAERDLSQSAGALVSGMKAMKNSFLRENKELKSSEDEELQACLQSLFESDTQQHDFNVSSSKLAEDIHGAPPASFVSHLAEIMGSLRTHQRMAELWCRIIPELGDSVQLRHHWEGGVHIPRLPVDEEPDLRYCPILQKLQVINCCIARKKRHMEDLSFLDALDDCLQSRGSPSVNDMEEFVSILKSKVSPRIKHRVEANRLFACGKDGQVLQRLGADFPAPSLMMLETGQQIYAPLMQEGQVLTEDLIKEKEELVLRTGSVGAGCSQLLSDMQAFKAANPGCILEDFVRWYSPPDWCRNRSLESSTQDFKHDTESRGYLSARMQSHGNLWQELWLSAKPIPAARQSPLFDEELAVESILSELEIIKPTDLFEQLFKALLGVGFTIAETSPTIKGKAASEKFMDYKNFVTSLCSEGMTLEELEQLCQVYEIMEVMLQFALEETKSARTLDVLKNQDYDSFIEEGSRNYSSFIVVEKGVYNRSINGQKCADRMKTEQNTGLFSLIREAKASLFEKRHSHITLQADNGDRVAGHDSEWTVL</sequence>
<reference evidence="2" key="1">
    <citation type="submission" date="2021-08" db="EMBL/GenBank/DDBJ databases">
        <title>WGS assembly of Ceratopteris richardii.</title>
        <authorList>
            <person name="Marchant D.B."/>
            <person name="Chen G."/>
            <person name="Jenkins J."/>
            <person name="Shu S."/>
            <person name="Leebens-Mack J."/>
            <person name="Grimwood J."/>
            <person name="Schmutz J."/>
            <person name="Soltis P."/>
            <person name="Soltis D."/>
            <person name="Chen Z.-H."/>
        </authorList>
    </citation>
    <scope>NUCLEOTIDE SEQUENCE</scope>
    <source>
        <strain evidence="2">Whitten #5841</strain>
        <tissue evidence="2">Leaf</tissue>
    </source>
</reference>
<evidence type="ECO:0000313" key="3">
    <source>
        <dbReference type="Proteomes" id="UP000825935"/>
    </source>
</evidence>
<dbReference type="InterPro" id="IPR005607">
    <property type="entry name" value="BSD_dom"/>
</dbReference>
<dbReference type="SUPFAM" id="SSF140383">
    <property type="entry name" value="BSD domain-like"/>
    <property type="match status" value="1"/>
</dbReference>
<dbReference type="AlphaFoldDB" id="A0A8T2QAA1"/>
<dbReference type="PROSITE" id="PS50858">
    <property type="entry name" value="BSD"/>
    <property type="match status" value="1"/>
</dbReference>
<dbReference type="Pfam" id="PF13890">
    <property type="entry name" value="Rab3-GTPase_cat"/>
    <property type="match status" value="1"/>
</dbReference>
<dbReference type="InterPro" id="IPR026147">
    <property type="entry name" value="Rab3GAP1_conserved"/>
</dbReference>
<dbReference type="PANTHER" id="PTHR21422:SF10">
    <property type="entry name" value="RAB3 GTPASE-ACTIVATING PROTEIN CATALYTIC SUBUNIT"/>
    <property type="match status" value="1"/>
</dbReference>
<dbReference type="GO" id="GO:0005096">
    <property type="term" value="F:GTPase activator activity"/>
    <property type="evidence" value="ECO:0007669"/>
    <property type="project" value="InterPro"/>
</dbReference>
<proteinExistence type="predicted"/>
<evidence type="ECO:0000313" key="2">
    <source>
        <dbReference type="EMBL" id="KAH7280443.1"/>
    </source>
</evidence>
<accession>A0A8T2QAA1</accession>
<dbReference type="OrthoDB" id="5391403at2759"/>
<keyword evidence="3" id="KW-1185">Reference proteome</keyword>
<protein>
    <recommendedName>
        <fullName evidence="1">BSD domain-containing protein</fullName>
    </recommendedName>
</protein>
<dbReference type="Proteomes" id="UP000825935">
    <property type="component" value="Chromosome 37"/>
</dbReference>
<dbReference type="EMBL" id="CM035442">
    <property type="protein sequence ID" value="KAH7280443.1"/>
    <property type="molecule type" value="Genomic_DNA"/>
</dbReference>
<dbReference type="InterPro" id="IPR045700">
    <property type="entry name" value="Rab3GAP1"/>
</dbReference>
<dbReference type="PANTHER" id="PTHR21422">
    <property type="entry name" value="RAB3 GTPASE-ACTIVATING PROTEIN CATALYTIC SUBUNIT"/>
    <property type="match status" value="1"/>
</dbReference>
<dbReference type="OMA" id="CQVYETI"/>
<gene>
    <name evidence="2" type="ORF">KP509_37G067800</name>
</gene>
<feature type="domain" description="BSD" evidence="1">
    <location>
        <begin position="75"/>
        <end position="129"/>
    </location>
</feature>
<evidence type="ECO:0000259" key="1">
    <source>
        <dbReference type="PROSITE" id="PS50858"/>
    </source>
</evidence>
<dbReference type="Gene3D" id="1.10.3970.10">
    <property type="entry name" value="BSD domain"/>
    <property type="match status" value="1"/>
</dbReference>
<organism evidence="2 3">
    <name type="scientific">Ceratopteris richardii</name>
    <name type="common">Triangle waterfern</name>
    <dbReference type="NCBI Taxonomy" id="49495"/>
    <lineage>
        <taxon>Eukaryota</taxon>
        <taxon>Viridiplantae</taxon>
        <taxon>Streptophyta</taxon>
        <taxon>Embryophyta</taxon>
        <taxon>Tracheophyta</taxon>
        <taxon>Polypodiopsida</taxon>
        <taxon>Polypodiidae</taxon>
        <taxon>Polypodiales</taxon>
        <taxon>Pteridineae</taxon>
        <taxon>Pteridaceae</taxon>
        <taxon>Parkerioideae</taxon>
        <taxon>Ceratopteris</taxon>
    </lineage>
</organism>
<comment type="caution">
    <text evidence="2">The sequence shown here is derived from an EMBL/GenBank/DDBJ whole genome shotgun (WGS) entry which is preliminary data.</text>
</comment>